<proteinExistence type="predicted"/>
<gene>
    <name evidence="1" type="ORF">Q764_14215</name>
</gene>
<reference evidence="1 2" key="1">
    <citation type="submission" date="2013-09" db="EMBL/GenBank/DDBJ databases">
        <authorList>
            <person name="Zeng Z."/>
            <person name="Chen C."/>
        </authorList>
    </citation>
    <scope>NUCLEOTIDE SEQUENCE [LARGE SCALE GENOMIC DNA]</scope>
    <source>
        <strain evidence="1 2">GH29-5</strain>
    </source>
</reference>
<name>A0A0A2MA66_9FLAO</name>
<dbReference type="Proteomes" id="UP000030121">
    <property type="component" value="Unassembled WGS sequence"/>
</dbReference>
<accession>A0A0A2MA66</accession>
<comment type="caution">
    <text evidence="1">The sequence shown here is derived from an EMBL/GenBank/DDBJ whole genome shotgun (WGS) entry which is preliminary data.</text>
</comment>
<organism evidence="1 2">
    <name type="scientific">Flavobacterium suncheonense GH29-5 = DSM 17707</name>
    <dbReference type="NCBI Taxonomy" id="1121899"/>
    <lineage>
        <taxon>Bacteria</taxon>
        <taxon>Pseudomonadati</taxon>
        <taxon>Bacteroidota</taxon>
        <taxon>Flavobacteriia</taxon>
        <taxon>Flavobacteriales</taxon>
        <taxon>Flavobacteriaceae</taxon>
        <taxon>Flavobacterium</taxon>
    </lineage>
</organism>
<evidence type="ECO:0000313" key="2">
    <source>
        <dbReference type="Proteomes" id="UP000030121"/>
    </source>
</evidence>
<keyword evidence="2" id="KW-1185">Reference proteome</keyword>
<dbReference type="RefSeq" id="WP_026981023.1">
    <property type="nucleotide sequence ID" value="NZ_AUCZ01000040.1"/>
</dbReference>
<evidence type="ECO:0000313" key="1">
    <source>
        <dbReference type="EMBL" id="KGO85150.1"/>
    </source>
</evidence>
<dbReference type="AlphaFoldDB" id="A0A0A2MA66"/>
<protein>
    <submittedName>
        <fullName evidence="1">Uncharacterized protein</fullName>
    </submittedName>
</protein>
<sequence>MFTRTVSGLTNQHLFHNVDFIVFVEGGTSYTLQEIEAGNFNNESIDILFWRRILNHFKPARYKFKAVGSKSAVIRIAENIIQNDIKTIYAAMDQDFDQILDNSLSHTNIIYTYGYSWENDVWNSELVLEVIENLSAETLDLQIIKHYHNQFLNAIKIGVYADAHKFSQANSFFPRPNGYLRLIECNTNHPTKVKKAELNALLTASNINRVATAAYGRRNGILPHRNCFGHLLGDFFKILVKFLLKQFYNLSSANGEIIQHVALNNFIKNLPQNIVNHYELQLI</sequence>
<dbReference type="EMBL" id="JRLW01000054">
    <property type="protein sequence ID" value="KGO85150.1"/>
    <property type="molecule type" value="Genomic_DNA"/>
</dbReference>
<dbReference type="OrthoDB" id="1493768at2"/>